<protein>
    <submittedName>
        <fullName evidence="10">Iron(III) transport system permease protein</fullName>
    </submittedName>
</protein>
<accession>A0A4V6PV45</accession>
<comment type="similarity">
    <text evidence="8">Belongs to the binding-protein-dependent transport system permease family.</text>
</comment>
<dbReference type="RefSeq" id="WP_133702455.1">
    <property type="nucleotide sequence ID" value="NZ_SNXS01000005.1"/>
</dbReference>
<dbReference type="FunFam" id="1.10.3720.10:FF:000088">
    <property type="entry name" value="Iron(III) ABC transporter, permease protein"/>
    <property type="match status" value="1"/>
</dbReference>
<feature type="transmembrane region" description="Helical" evidence="8">
    <location>
        <begin position="520"/>
        <end position="538"/>
    </location>
</feature>
<reference evidence="10 11" key="1">
    <citation type="submission" date="2019-03" db="EMBL/GenBank/DDBJ databases">
        <title>Genomic Encyclopedia of Type Strains, Phase IV (KMG-IV): sequencing the most valuable type-strain genomes for metagenomic binning, comparative biology and taxonomic classification.</title>
        <authorList>
            <person name="Goeker M."/>
        </authorList>
    </citation>
    <scope>NUCLEOTIDE SEQUENCE [LARGE SCALE GENOMIC DNA]</scope>
    <source>
        <strain evidence="10 11">DSM 16998</strain>
    </source>
</reference>
<evidence type="ECO:0000256" key="4">
    <source>
        <dbReference type="ARBA" id="ARBA00022519"/>
    </source>
</evidence>
<dbReference type="PROSITE" id="PS50928">
    <property type="entry name" value="ABC_TM1"/>
    <property type="match status" value="2"/>
</dbReference>
<feature type="transmembrane region" description="Helical" evidence="8">
    <location>
        <begin position="48"/>
        <end position="74"/>
    </location>
</feature>
<feature type="transmembrane region" description="Helical" evidence="8">
    <location>
        <begin position="408"/>
        <end position="427"/>
    </location>
</feature>
<feature type="transmembrane region" description="Helical" evidence="8">
    <location>
        <begin position="283"/>
        <end position="309"/>
    </location>
</feature>
<comment type="subcellular location">
    <subcellularLocation>
        <location evidence="1">Cell inner membrane</location>
        <topology evidence="1">Multi-pass membrane protein</topology>
    </subcellularLocation>
    <subcellularLocation>
        <location evidence="8">Cell membrane</location>
        <topology evidence="8">Multi-pass membrane protein</topology>
    </subcellularLocation>
</comment>
<dbReference type="Gene3D" id="1.10.3720.10">
    <property type="entry name" value="MetI-like"/>
    <property type="match status" value="2"/>
</dbReference>
<dbReference type="GO" id="GO:0005886">
    <property type="term" value="C:plasma membrane"/>
    <property type="evidence" value="ECO:0007669"/>
    <property type="project" value="UniProtKB-SubCell"/>
</dbReference>
<dbReference type="CDD" id="cd06261">
    <property type="entry name" value="TM_PBP2"/>
    <property type="match status" value="2"/>
</dbReference>
<dbReference type="Proteomes" id="UP000295361">
    <property type="component" value="Unassembled WGS sequence"/>
</dbReference>
<dbReference type="InParanoid" id="A0A4V6PV45"/>
<gene>
    <name evidence="10" type="ORF">DES47_105283</name>
</gene>
<dbReference type="OrthoDB" id="9790211at2"/>
<dbReference type="PANTHER" id="PTHR43357:SF3">
    <property type="entry name" value="FE(3+)-TRANSPORT SYSTEM PERMEASE PROTEIN FBPB 2"/>
    <property type="match status" value="1"/>
</dbReference>
<dbReference type="AlphaFoldDB" id="A0A4V6PV45"/>
<proteinExistence type="inferred from homology"/>
<evidence type="ECO:0000256" key="8">
    <source>
        <dbReference type="RuleBase" id="RU363032"/>
    </source>
</evidence>
<evidence type="ECO:0000256" key="2">
    <source>
        <dbReference type="ARBA" id="ARBA00022448"/>
    </source>
</evidence>
<dbReference type="EMBL" id="SNXS01000005">
    <property type="protein sequence ID" value="TDP63278.1"/>
    <property type="molecule type" value="Genomic_DNA"/>
</dbReference>
<keyword evidence="6 8" id="KW-1133">Transmembrane helix</keyword>
<dbReference type="GO" id="GO:0055085">
    <property type="term" value="P:transmembrane transport"/>
    <property type="evidence" value="ECO:0007669"/>
    <property type="project" value="InterPro"/>
</dbReference>
<dbReference type="Pfam" id="PF00528">
    <property type="entry name" value="BPD_transp_1"/>
    <property type="match status" value="2"/>
</dbReference>
<feature type="transmembrane region" description="Helical" evidence="8">
    <location>
        <begin position="374"/>
        <end position="396"/>
    </location>
</feature>
<dbReference type="InterPro" id="IPR000515">
    <property type="entry name" value="MetI-like"/>
</dbReference>
<dbReference type="InterPro" id="IPR035906">
    <property type="entry name" value="MetI-like_sf"/>
</dbReference>
<evidence type="ECO:0000313" key="10">
    <source>
        <dbReference type="EMBL" id="TDP63278.1"/>
    </source>
</evidence>
<organism evidence="10 11">
    <name type="scientific">Roseateles toxinivorans</name>
    <dbReference type="NCBI Taxonomy" id="270368"/>
    <lineage>
        <taxon>Bacteria</taxon>
        <taxon>Pseudomonadati</taxon>
        <taxon>Pseudomonadota</taxon>
        <taxon>Betaproteobacteria</taxon>
        <taxon>Burkholderiales</taxon>
        <taxon>Sphaerotilaceae</taxon>
        <taxon>Roseateles</taxon>
    </lineage>
</organism>
<keyword evidence="5 8" id="KW-0812">Transmembrane</keyword>
<comment type="caution">
    <text evidence="10">The sequence shown here is derived from an EMBL/GenBank/DDBJ whole genome shotgun (WGS) entry which is preliminary data.</text>
</comment>
<dbReference type="SUPFAM" id="SSF161098">
    <property type="entry name" value="MetI-like"/>
    <property type="match status" value="2"/>
</dbReference>
<feature type="domain" description="ABC transmembrane type-1" evidence="9">
    <location>
        <begin position="328"/>
        <end position="538"/>
    </location>
</feature>
<evidence type="ECO:0000256" key="5">
    <source>
        <dbReference type="ARBA" id="ARBA00022692"/>
    </source>
</evidence>
<feature type="transmembrane region" description="Helical" evidence="8">
    <location>
        <begin position="135"/>
        <end position="155"/>
    </location>
</feature>
<evidence type="ECO:0000256" key="7">
    <source>
        <dbReference type="ARBA" id="ARBA00023136"/>
    </source>
</evidence>
<evidence type="ECO:0000256" key="3">
    <source>
        <dbReference type="ARBA" id="ARBA00022475"/>
    </source>
</evidence>
<keyword evidence="3" id="KW-1003">Cell membrane</keyword>
<feature type="transmembrane region" description="Helical" evidence="8">
    <location>
        <begin position="329"/>
        <end position="353"/>
    </location>
</feature>
<keyword evidence="2 8" id="KW-0813">Transport</keyword>
<evidence type="ECO:0000256" key="1">
    <source>
        <dbReference type="ARBA" id="ARBA00004429"/>
    </source>
</evidence>
<evidence type="ECO:0000259" key="9">
    <source>
        <dbReference type="PROSITE" id="PS50928"/>
    </source>
</evidence>
<feature type="transmembrane region" description="Helical" evidence="8">
    <location>
        <begin position="81"/>
        <end position="101"/>
    </location>
</feature>
<evidence type="ECO:0000256" key="6">
    <source>
        <dbReference type="ARBA" id="ARBA00022989"/>
    </source>
</evidence>
<feature type="transmembrane region" description="Helical" evidence="8">
    <location>
        <begin position="176"/>
        <end position="198"/>
    </location>
</feature>
<name>A0A4V6PV45_9BURK</name>
<feature type="domain" description="ABC transmembrane type-1" evidence="9">
    <location>
        <begin position="46"/>
        <end position="251"/>
    </location>
</feature>
<feature type="transmembrane region" description="Helical" evidence="8">
    <location>
        <begin position="230"/>
        <end position="249"/>
    </location>
</feature>
<evidence type="ECO:0000313" key="11">
    <source>
        <dbReference type="Proteomes" id="UP000295361"/>
    </source>
</evidence>
<sequence length="544" mass="57963">MFRLITLVCLLLAVPVLGVLGSWFAMDAQALAILQHQFATVLPDYTRSSLLLATSVGLGVALLGGATAAAVSLFQFPGRRWFEWALLLPMAMPAYVAAYAYTDVLQYSGALQTWLRALTGAQGALWPDVRSLPGAVALFVLCLYPYVYLLTRTALNERGVALMEAARMLGAGTLRRVFKVALPLARPALAAGVALALMETLADYGVGSYFGLNTFTTGIYKAWLVMNDRFAAAQLASLLLIVVAGLLWLERRAQARMRFVTARPGALQAAEARPLPLRGGAALLAFVLCALPVLLGFVVPVAVLAGLLWQEAQTAELGLPLARFAQWSWTSFKLAGLAAALAVAMALTLAFASRLGQGGSQGAKGRGKGLLLNLATRVVSLGYAVPGAVIAVGILLPLGWLQQRWPELPLSAVMTGTVLGLIYAYLVRFSAVALQSIDAGYARIAPSVDETARMLGASRARLFLRLHAPLLARSSLAAALLVFVDVMKELPATLVLRPFNSDTLAVVAYQLARDERLSEAALPSIAIVLVGLIPVLMLSRSMRR</sequence>
<keyword evidence="4" id="KW-0997">Cell inner membrane</keyword>
<keyword evidence="11" id="KW-1185">Reference proteome</keyword>
<keyword evidence="7 8" id="KW-0472">Membrane</keyword>
<feature type="transmembrane region" description="Helical" evidence="8">
    <location>
        <begin position="462"/>
        <end position="484"/>
    </location>
</feature>
<dbReference type="PANTHER" id="PTHR43357">
    <property type="entry name" value="INNER MEMBRANE ABC TRANSPORTER PERMEASE PROTEIN YDCV"/>
    <property type="match status" value="1"/>
</dbReference>